<accession>A0A8H5LQ64</accession>
<reference evidence="3 4" key="1">
    <citation type="journal article" date="2020" name="ISME J.">
        <title>Uncovering the hidden diversity of litter-decomposition mechanisms in mushroom-forming fungi.</title>
        <authorList>
            <person name="Floudas D."/>
            <person name="Bentzer J."/>
            <person name="Ahren D."/>
            <person name="Johansson T."/>
            <person name="Persson P."/>
            <person name="Tunlid A."/>
        </authorList>
    </citation>
    <scope>NUCLEOTIDE SEQUENCE [LARGE SCALE GENOMIC DNA]</scope>
    <source>
        <strain evidence="3 4">CBS 291.85</strain>
    </source>
</reference>
<dbReference type="InterPro" id="IPR001025">
    <property type="entry name" value="BAH_dom"/>
</dbReference>
<feature type="compositionally biased region" description="Pro residues" evidence="1">
    <location>
        <begin position="510"/>
        <end position="521"/>
    </location>
</feature>
<dbReference type="Gene3D" id="2.30.30.490">
    <property type="match status" value="1"/>
</dbReference>
<dbReference type="Proteomes" id="UP000559256">
    <property type="component" value="Unassembled WGS sequence"/>
</dbReference>
<feature type="compositionally biased region" description="Acidic residues" evidence="1">
    <location>
        <begin position="385"/>
        <end position="399"/>
    </location>
</feature>
<feature type="compositionally biased region" description="Basic residues" evidence="1">
    <location>
        <begin position="445"/>
        <end position="457"/>
    </location>
</feature>
<dbReference type="GO" id="GO:0003682">
    <property type="term" value="F:chromatin binding"/>
    <property type="evidence" value="ECO:0007669"/>
    <property type="project" value="InterPro"/>
</dbReference>
<feature type="compositionally biased region" description="Low complexity" evidence="1">
    <location>
        <begin position="522"/>
        <end position="546"/>
    </location>
</feature>
<sequence length="592" mass="65213">MARRKSKSKREENTPAGGTPSDSEWLTMQPCDKIAVCTEDSVEYPFCVGDTVSLLSPDGKRDEWYAKIEDIRQREGEDNDVWVKVRWYYSPEEVDNAINGVEGKSNRKSLGEETDMVFDPEFCSPTERILSDHCDIIHSLSLEDVVKITFFDESNLLEQKDITHGELFCRYTLSIHPFDNPPKLSAPVSPCLCSRGYNLSQSDPAQAMRVCAECKRPWHHTCLVSGGFSEDVGLEKILHGILGQQDAEQESRVDRSPQKKRRLDAASRQSPYSSRRFLTLLERTPPSLLLLAAQPLIRGSCRSIPLPIPLPAPSFADSSHLPSSPSKRSAKHAKKTSTNNNIDLPITSKYTTPKSLPITGNVRAVTRARRKLRSLALVLGREVTDYETDEEDEEDEEDAQTQTPARLGKRKLSRIEVSKPSAKSTSTSKSKGKNKNNAPKDRGRTQTKGKGKGRGRSSRTSLSKARSISDVDTDDTGAGDLSREEEYQVLQALEPSDESSPGSPSGSLAPLPPPYTPPPSSPELGPVSLPSPATRSKRTAASSSLPKKSKAAGLQGRAQTESDANWLGEWEPEPGWEGFIVTPIRLPASFFA</sequence>
<feature type="compositionally biased region" description="Low complexity" evidence="1">
    <location>
        <begin position="498"/>
        <end position="509"/>
    </location>
</feature>
<proteinExistence type="predicted"/>
<protein>
    <recommendedName>
        <fullName evidence="2">BAH domain-containing protein</fullName>
    </recommendedName>
</protein>
<gene>
    <name evidence="3" type="ORF">D9758_005433</name>
</gene>
<feature type="region of interest" description="Disordered" evidence="1">
    <location>
        <begin position="245"/>
        <end position="270"/>
    </location>
</feature>
<feature type="domain" description="BAH" evidence="2">
    <location>
        <begin position="44"/>
        <end position="184"/>
    </location>
</feature>
<dbReference type="PROSITE" id="PS51038">
    <property type="entry name" value="BAH"/>
    <property type="match status" value="1"/>
</dbReference>
<organism evidence="3 4">
    <name type="scientific">Tetrapyrgos nigripes</name>
    <dbReference type="NCBI Taxonomy" id="182062"/>
    <lineage>
        <taxon>Eukaryota</taxon>
        <taxon>Fungi</taxon>
        <taxon>Dikarya</taxon>
        <taxon>Basidiomycota</taxon>
        <taxon>Agaricomycotina</taxon>
        <taxon>Agaricomycetes</taxon>
        <taxon>Agaricomycetidae</taxon>
        <taxon>Agaricales</taxon>
        <taxon>Marasmiineae</taxon>
        <taxon>Marasmiaceae</taxon>
        <taxon>Tetrapyrgos</taxon>
    </lineage>
</organism>
<dbReference type="AlphaFoldDB" id="A0A8H5LQ64"/>
<evidence type="ECO:0000313" key="4">
    <source>
        <dbReference type="Proteomes" id="UP000559256"/>
    </source>
</evidence>
<dbReference type="CDD" id="cd04370">
    <property type="entry name" value="BAH"/>
    <property type="match status" value="1"/>
</dbReference>
<name>A0A8H5LQ64_9AGAR</name>
<dbReference type="InterPro" id="IPR043151">
    <property type="entry name" value="BAH_sf"/>
</dbReference>
<dbReference type="PANTHER" id="PTHR46364">
    <property type="entry name" value="OS08G0421900 PROTEIN"/>
    <property type="match status" value="1"/>
</dbReference>
<feature type="compositionally biased region" description="Polar residues" evidence="1">
    <location>
        <begin position="336"/>
        <end position="354"/>
    </location>
</feature>
<feature type="compositionally biased region" description="Low complexity" evidence="1">
    <location>
        <begin position="418"/>
        <end position="429"/>
    </location>
</feature>
<evidence type="ECO:0000256" key="1">
    <source>
        <dbReference type="SAM" id="MobiDB-lite"/>
    </source>
</evidence>
<feature type="region of interest" description="Disordered" evidence="1">
    <location>
        <begin position="316"/>
        <end position="356"/>
    </location>
</feature>
<comment type="caution">
    <text evidence="3">The sequence shown here is derived from an EMBL/GenBank/DDBJ whole genome shotgun (WGS) entry which is preliminary data.</text>
</comment>
<keyword evidence="4" id="KW-1185">Reference proteome</keyword>
<evidence type="ECO:0000259" key="2">
    <source>
        <dbReference type="PROSITE" id="PS51038"/>
    </source>
</evidence>
<evidence type="ECO:0000313" key="3">
    <source>
        <dbReference type="EMBL" id="KAF5365316.1"/>
    </source>
</evidence>
<dbReference type="EMBL" id="JAACJM010000028">
    <property type="protein sequence ID" value="KAF5365316.1"/>
    <property type="molecule type" value="Genomic_DNA"/>
</dbReference>
<feature type="region of interest" description="Disordered" evidence="1">
    <location>
        <begin position="1"/>
        <end position="25"/>
    </location>
</feature>
<feature type="region of interest" description="Disordered" evidence="1">
    <location>
        <begin position="384"/>
        <end position="577"/>
    </location>
</feature>
<feature type="compositionally biased region" description="Low complexity" evidence="1">
    <location>
        <begin position="316"/>
        <end position="327"/>
    </location>
</feature>
<dbReference type="OrthoDB" id="10259622at2759"/>